<accession>A0ABY8N3C8</accession>
<dbReference type="Proteomes" id="UP001232117">
    <property type="component" value="Chromosome"/>
</dbReference>
<dbReference type="EMBL" id="CP092332">
    <property type="protein sequence ID" value="WGK93764.1"/>
    <property type="molecule type" value="Genomic_DNA"/>
</dbReference>
<sequence>MEPEKLKVVTTNKACELLECSRNHFHRKYRSKLKVYKSENGFNTYYSLYQIEKLIEQEKIKKNNVVLKDEIEIIG</sequence>
<proteinExistence type="predicted"/>
<gene>
    <name evidence="1" type="ORF">MG292_06585</name>
</gene>
<name>A0ABY8N3C8_9FLAO</name>
<organism evidence="1 2">
    <name type="scientific">Flavobacterium keumense</name>
    <dbReference type="NCBI Taxonomy" id="1306518"/>
    <lineage>
        <taxon>Bacteria</taxon>
        <taxon>Pseudomonadati</taxon>
        <taxon>Bacteroidota</taxon>
        <taxon>Flavobacteriia</taxon>
        <taxon>Flavobacteriales</taxon>
        <taxon>Flavobacteriaceae</taxon>
        <taxon>Flavobacterium</taxon>
    </lineage>
</organism>
<keyword evidence="2" id="KW-1185">Reference proteome</keyword>
<evidence type="ECO:0000313" key="1">
    <source>
        <dbReference type="EMBL" id="WGK93764.1"/>
    </source>
</evidence>
<reference evidence="1 2" key="1">
    <citation type="submission" date="2022-02" db="EMBL/GenBank/DDBJ databases">
        <authorList>
            <person name="Cha I.-T."/>
            <person name="Lee K.-E."/>
            <person name="Park S.-J."/>
        </authorList>
    </citation>
    <scope>NUCLEOTIDE SEQUENCE [LARGE SCALE GENOMIC DNA]</scope>
    <source>
        <strain evidence="1 2">K3R-10</strain>
    </source>
</reference>
<evidence type="ECO:0008006" key="3">
    <source>
        <dbReference type="Google" id="ProtNLM"/>
    </source>
</evidence>
<dbReference type="RefSeq" id="WP_264533507.1">
    <property type="nucleotide sequence ID" value="NZ_CP092332.1"/>
</dbReference>
<evidence type="ECO:0000313" key="2">
    <source>
        <dbReference type="Proteomes" id="UP001232117"/>
    </source>
</evidence>
<reference evidence="1 2" key="2">
    <citation type="submission" date="2023-06" db="EMBL/GenBank/DDBJ databases">
        <title>Complete Genome Sequence of Flavobacterium keumense K3R-10.</title>
        <authorList>
            <person name="Jeong H."/>
            <person name="Jhang S.Y."/>
            <person name="Kim J.N."/>
        </authorList>
    </citation>
    <scope>NUCLEOTIDE SEQUENCE [LARGE SCALE GENOMIC DNA]</scope>
    <source>
        <strain evidence="1 2">K3R-10</strain>
    </source>
</reference>
<protein>
    <recommendedName>
        <fullName evidence="3">HTH merR-type domain-containing protein</fullName>
    </recommendedName>
</protein>